<organism evidence="1 2">
    <name type="scientific">Araneus ventricosus</name>
    <name type="common">Orbweaver spider</name>
    <name type="synonym">Epeira ventricosa</name>
    <dbReference type="NCBI Taxonomy" id="182803"/>
    <lineage>
        <taxon>Eukaryota</taxon>
        <taxon>Metazoa</taxon>
        <taxon>Ecdysozoa</taxon>
        <taxon>Arthropoda</taxon>
        <taxon>Chelicerata</taxon>
        <taxon>Arachnida</taxon>
        <taxon>Araneae</taxon>
        <taxon>Araneomorphae</taxon>
        <taxon>Entelegynae</taxon>
        <taxon>Araneoidea</taxon>
        <taxon>Araneidae</taxon>
        <taxon>Araneus</taxon>
    </lineage>
</organism>
<dbReference type="EMBL" id="BGPR01001234">
    <property type="protein sequence ID" value="GBM48952.1"/>
    <property type="molecule type" value="Genomic_DNA"/>
</dbReference>
<dbReference type="AlphaFoldDB" id="A0A4Y2G521"/>
<keyword evidence="2" id="KW-1185">Reference proteome</keyword>
<sequence length="80" mass="8847">MLCRGKTVPASNQADMVELPSTDKTDLHHHQNAGTNYAKLQPLTVFKRGVLDCTTTNKQTEAGTPRFSINYRLSRTPTAT</sequence>
<reference evidence="1 2" key="1">
    <citation type="journal article" date="2019" name="Sci. Rep.">
        <title>Orb-weaving spider Araneus ventricosus genome elucidates the spidroin gene catalogue.</title>
        <authorList>
            <person name="Kono N."/>
            <person name="Nakamura H."/>
            <person name="Ohtoshi R."/>
            <person name="Moran D.A.P."/>
            <person name="Shinohara A."/>
            <person name="Yoshida Y."/>
            <person name="Fujiwara M."/>
            <person name="Mori M."/>
            <person name="Tomita M."/>
            <person name="Arakawa K."/>
        </authorList>
    </citation>
    <scope>NUCLEOTIDE SEQUENCE [LARGE SCALE GENOMIC DNA]</scope>
</reference>
<protein>
    <submittedName>
        <fullName evidence="1">Uncharacterized protein</fullName>
    </submittedName>
</protein>
<gene>
    <name evidence="1" type="ORF">AVEN_150785_1</name>
</gene>
<evidence type="ECO:0000313" key="1">
    <source>
        <dbReference type="EMBL" id="GBM48952.1"/>
    </source>
</evidence>
<proteinExistence type="predicted"/>
<accession>A0A4Y2G521</accession>
<name>A0A4Y2G521_ARAVE</name>
<evidence type="ECO:0000313" key="2">
    <source>
        <dbReference type="Proteomes" id="UP000499080"/>
    </source>
</evidence>
<comment type="caution">
    <text evidence="1">The sequence shown here is derived from an EMBL/GenBank/DDBJ whole genome shotgun (WGS) entry which is preliminary data.</text>
</comment>
<dbReference type="Proteomes" id="UP000499080">
    <property type="component" value="Unassembled WGS sequence"/>
</dbReference>